<proteinExistence type="predicted"/>
<dbReference type="InterPro" id="IPR037026">
    <property type="entry name" value="Vgr_OB-fold_dom_sf"/>
</dbReference>
<dbReference type="Gene3D" id="2.40.50.230">
    <property type="entry name" value="Gp5 N-terminal domain"/>
    <property type="match status" value="1"/>
</dbReference>
<dbReference type="Pfam" id="PF18352">
    <property type="entry name" value="Gp138_N"/>
    <property type="match status" value="1"/>
</dbReference>
<accession>A0ABT9W7H0</accession>
<reference evidence="2 3" key="1">
    <citation type="submission" date="2023-07" db="EMBL/GenBank/DDBJ databases">
        <title>Sorghum-associated microbial communities from plants grown in Nebraska, USA.</title>
        <authorList>
            <person name="Schachtman D."/>
        </authorList>
    </citation>
    <scope>NUCLEOTIDE SEQUENCE [LARGE SCALE GENOMIC DNA]</scope>
    <source>
        <strain evidence="2 3">DS1314</strain>
    </source>
</reference>
<sequence length="131" mass="14042">MSKVDPAASLAKLLTSLIEQAMSNIHCGTPCKVVKFDEAACTADVQPLLRTSTDDPAMILNVQALGHRYKVDGVEKEYKPSLRPGDVVMVQFADNEIRNALTGSVAKPDTSRSHDRNDAVIVGVFGCSLLG</sequence>
<feature type="domain" description="Phage protein Gp138 N-terminal" evidence="1">
    <location>
        <begin position="30"/>
        <end position="122"/>
    </location>
</feature>
<evidence type="ECO:0000313" key="2">
    <source>
        <dbReference type="EMBL" id="MDQ0169188.1"/>
    </source>
</evidence>
<dbReference type="Proteomes" id="UP001233836">
    <property type="component" value="Unassembled WGS sequence"/>
</dbReference>
<evidence type="ECO:0000313" key="3">
    <source>
        <dbReference type="Proteomes" id="UP001233836"/>
    </source>
</evidence>
<dbReference type="EMBL" id="JAUSTI010000001">
    <property type="protein sequence ID" value="MDQ0169188.1"/>
    <property type="molecule type" value="Genomic_DNA"/>
</dbReference>
<dbReference type="RefSeq" id="WP_307213004.1">
    <property type="nucleotide sequence ID" value="NZ_JAUSTI010000001.1"/>
</dbReference>
<name>A0ABT9W7H0_9BACL</name>
<gene>
    <name evidence="2" type="ORF">J2T19_000625</name>
</gene>
<keyword evidence="3" id="KW-1185">Reference proteome</keyword>
<protein>
    <recommendedName>
        <fullName evidence="1">Phage protein Gp138 N-terminal domain-containing protein</fullName>
    </recommendedName>
</protein>
<evidence type="ECO:0000259" key="1">
    <source>
        <dbReference type="Pfam" id="PF18352"/>
    </source>
</evidence>
<organism evidence="2 3">
    <name type="scientific">Paenibacillus tundrae</name>
    <dbReference type="NCBI Taxonomy" id="528187"/>
    <lineage>
        <taxon>Bacteria</taxon>
        <taxon>Bacillati</taxon>
        <taxon>Bacillota</taxon>
        <taxon>Bacilli</taxon>
        <taxon>Bacillales</taxon>
        <taxon>Paenibacillaceae</taxon>
        <taxon>Paenibacillus</taxon>
    </lineage>
</organism>
<comment type="caution">
    <text evidence="2">The sequence shown here is derived from an EMBL/GenBank/DDBJ whole genome shotgun (WGS) entry which is preliminary data.</text>
</comment>
<dbReference type="InterPro" id="IPR041599">
    <property type="entry name" value="Gp138_N"/>
</dbReference>